<reference evidence="2" key="1">
    <citation type="submission" date="2018-01" db="EMBL/GenBank/DDBJ databases">
        <authorList>
            <person name="Mao J.F."/>
        </authorList>
    </citation>
    <scope>NUCLEOTIDE SEQUENCE</scope>
    <source>
        <strain evidence="2">Huo1</strain>
        <tissue evidence="2">Leaf</tissue>
    </source>
</reference>
<feature type="compositionally biased region" description="Polar residues" evidence="1">
    <location>
        <begin position="769"/>
        <end position="787"/>
    </location>
</feature>
<keyword evidence="3" id="KW-1185">Reference proteome</keyword>
<accession>A0A8X8WHE0</accession>
<organism evidence="2">
    <name type="scientific">Salvia splendens</name>
    <name type="common">Scarlet sage</name>
    <dbReference type="NCBI Taxonomy" id="180675"/>
    <lineage>
        <taxon>Eukaryota</taxon>
        <taxon>Viridiplantae</taxon>
        <taxon>Streptophyta</taxon>
        <taxon>Embryophyta</taxon>
        <taxon>Tracheophyta</taxon>
        <taxon>Spermatophyta</taxon>
        <taxon>Magnoliopsida</taxon>
        <taxon>eudicotyledons</taxon>
        <taxon>Gunneridae</taxon>
        <taxon>Pentapetalae</taxon>
        <taxon>asterids</taxon>
        <taxon>lamiids</taxon>
        <taxon>Lamiales</taxon>
        <taxon>Lamiaceae</taxon>
        <taxon>Nepetoideae</taxon>
        <taxon>Mentheae</taxon>
        <taxon>Salviinae</taxon>
        <taxon>Salvia</taxon>
        <taxon>Salvia subgen. Calosphace</taxon>
        <taxon>core Calosphace</taxon>
    </lineage>
</organism>
<feature type="compositionally biased region" description="Polar residues" evidence="1">
    <location>
        <begin position="15"/>
        <end position="27"/>
    </location>
</feature>
<evidence type="ECO:0000256" key="1">
    <source>
        <dbReference type="SAM" id="MobiDB-lite"/>
    </source>
</evidence>
<reference evidence="2" key="2">
    <citation type="submission" date="2020-08" db="EMBL/GenBank/DDBJ databases">
        <title>Plant Genome Project.</title>
        <authorList>
            <person name="Zhang R.-G."/>
        </authorList>
    </citation>
    <scope>NUCLEOTIDE SEQUENCE</scope>
    <source>
        <strain evidence="2">Huo1</strain>
        <tissue evidence="2">Leaf</tissue>
    </source>
</reference>
<dbReference type="PANTHER" id="PTHR34682:SF1">
    <property type="entry name" value="PROTEIN METABOLIC NETWORK MODULATOR 1"/>
    <property type="match status" value="1"/>
</dbReference>
<dbReference type="GO" id="GO:0003677">
    <property type="term" value="F:DNA binding"/>
    <property type="evidence" value="ECO:0007669"/>
    <property type="project" value="InterPro"/>
</dbReference>
<dbReference type="SMART" id="SM00384">
    <property type="entry name" value="AT_hook"/>
    <property type="match status" value="2"/>
</dbReference>
<feature type="compositionally biased region" description="Polar residues" evidence="1">
    <location>
        <begin position="444"/>
        <end position="462"/>
    </location>
</feature>
<feature type="compositionally biased region" description="Polar residues" evidence="1">
    <location>
        <begin position="319"/>
        <end position="331"/>
    </location>
</feature>
<name>A0A8X8WHE0_SALSN</name>
<feature type="region of interest" description="Disordered" evidence="1">
    <location>
        <begin position="769"/>
        <end position="795"/>
    </location>
</feature>
<comment type="caution">
    <text evidence="2">The sequence shown here is derived from an EMBL/GenBank/DDBJ whole genome shotgun (WGS) entry which is preliminary data.</text>
</comment>
<dbReference type="Proteomes" id="UP000298416">
    <property type="component" value="Unassembled WGS sequence"/>
</dbReference>
<feature type="region of interest" description="Disordered" evidence="1">
    <location>
        <begin position="444"/>
        <end position="470"/>
    </location>
</feature>
<gene>
    <name evidence="2" type="ORF">SASPL_144653</name>
</gene>
<feature type="region of interest" description="Disordered" evidence="1">
    <location>
        <begin position="897"/>
        <end position="920"/>
    </location>
</feature>
<feature type="region of interest" description="Disordered" evidence="1">
    <location>
        <begin position="1"/>
        <end position="27"/>
    </location>
</feature>
<feature type="region of interest" description="Disordered" evidence="1">
    <location>
        <begin position="637"/>
        <end position="668"/>
    </location>
</feature>
<feature type="compositionally biased region" description="Polar residues" evidence="1">
    <location>
        <begin position="164"/>
        <end position="182"/>
    </location>
</feature>
<sequence length="953" mass="103758">MRAKRKRGRPRKDSNLCSASTLPSPEYSTLMRNHTANQSIYPTPPAPAADPDKNPTIADDPMVGSAVYGVVEGSFDAGYLISIRIGNSLTPFRGLVFQPRNVVALTPSNDVAPHAKMHQRREIQIPIPLPPQAPANPDEGKTAYNVAGNLRMVEEDEVMQAFEVSTSPGGGSKSNLPNNGDSGANHEAPPPLPNLQMCHGGGVELSQVRQTNLFQDVNFQENMFSNHRESPNLKLDLGFAVQKEKQMAEVYNSVLRGMKNPSIGFHQALVAGNPLLLPPDLIGEPLDLSKSWLYISTMEDIPIAIRAKRKRGRPRKDSNLCSASTLPSPEYSTLMRNHTANQSIYPTPPAPAADPDKNPTIADDPMVGLTPFRGLVFQPRNVVALTPSNDVAPHAKMHQRREIQIPIPLPPQAPANPDEGKTAYNVAGNLRMVEEDEVMQAFEVSTSPGGGSKSNLPNNGDSGANHEAPPPLPNLQMCHGGGVELSQVRQTNLFQDVNFQENMFSNHRESPNLKLDLGFAAQKEKQMAEVYNSVLRGMKNPSIGFHQALVAGNPLLLPPDLIGEPLEGEKHLSFAKRLRSDSIDPECYLIFELVIHINNGGHSDRNESQAQAWPPAQGQQPLQRIHLTLTGVLNPHEKPHRQSIHLPDSSGTSSRSRQEPHHRRRPMVGSAVYGVVEGSFDAGYLISIRIGNSLTPFRGLVFQPRNVVALTPSNDVAPHAKMHQRREIQIPIPLPPQAPANPDEGKTAYNVAGNLRMVEEDEVMQAFEVSTSPGGGSKSNLPNNGDSGANHEAPPPLPNLQMCHGGGVELSQVRQTNLFQDVNFQENMFSNHRESPNLKLDLGFAAQKEKQMAEVYNSVLRGMKNPSIGFHQALVAGNPLLLPPDLIGEPLEFMMEKPKSPPSPQTEAQSRMVGSGEGFGGGEAMNSATSPAGVNARIVDMDFMIMQQTHTNN</sequence>
<proteinExistence type="predicted"/>
<feature type="region of interest" description="Disordered" evidence="1">
    <location>
        <begin position="164"/>
        <end position="190"/>
    </location>
</feature>
<dbReference type="PANTHER" id="PTHR34682">
    <property type="entry name" value="AT HOOK MOTIF-CONTAINING PROTEIN"/>
    <property type="match status" value="1"/>
</dbReference>
<dbReference type="InterPro" id="IPR017956">
    <property type="entry name" value="AT_hook_DNA-bd_motif"/>
</dbReference>
<feature type="region of interest" description="Disordered" evidence="1">
    <location>
        <begin position="309"/>
        <end position="331"/>
    </location>
</feature>
<feature type="compositionally biased region" description="Basic residues" evidence="1">
    <location>
        <begin position="1"/>
        <end position="10"/>
    </location>
</feature>
<dbReference type="Pfam" id="PF02178">
    <property type="entry name" value="AT_hook"/>
    <property type="match status" value="2"/>
</dbReference>
<evidence type="ECO:0000313" key="3">
    <source>
        <dbReference type="Proteomes" id="UP000298416"/>
    </source>
</evidence>
<evidence type="ECO:0000313" key="2">
    <source>
        <dbReference type="EMBL" id="KAG6394074.1"/>
    </source>
</evidence>
<protein>
    <submittedName>
        <fullName evidence="2">Uncharacterized protein</fullName>
    </submittedName>
</protein>
<dbReference type="AlphaFoldDB" id="A0A8X8WHE0"/>
<dbReference type="InterPro" id="IPR045881">
    <property type="entry name" value="MNM1-like"/>
</dbReference>
<dbReference type="EMBL" id="PNBA02000017">
    <property type="protein sequence ID" value="KAG6394074.1"/>
    <property type="molecule type" value="Genomic_DNA"/>
</dbReference>